<evidence type="ECO:0000256" key="2">
    <source>
        <dbReference type="ARBA" id="ARBA00022723"/>
    </source>
</evidence>
<evidence type="ECO:0000256" key="3">
    <source>
        <dbReference type="ARBA" id="ARBA00023002"/>
    </source>
</evidence>
<dbReference type="InterPro" id="IPR050651">
    <property type="entry name" value="Plant_Cytochrome_P450_Monoox"/>
</dbReference>
<dbReference type="Pfam" id="PF00067">
    <property type="entry name" value="p450"/>
    <property type="match status" value="1"/>
</dbReference>
<dbReference type="EMBL" id="JBBNAF010000048">
    <property type="protein sequence ID" value="KAK9081691.1"/>
    <property type="molecule type" value="Genomic_DNA"/>
</dbReference>
<comment type="caution">
    <text evidence="5">The sequence shown here is derived from an EMBL/GenBank/DDBJ whole genome shotgun (WGS) entry which is preliminary data.</text>
</comment>
<keyword evidence="3" id="KW-0560">Oxidoreductase</keyword>
<keyword evidence="4" id="KW-0408">Iron</keyword>
<reference evidence="5 6" key="1">
    <citation type="submission" date="2024-01" db="EMBL/GenBank/DDBJ databases">
        <title>Genome assemblies of Stephania.</title>
        <authorList>
            <person name="Yang L."/>
        </authorList>
    </citation>
    <scope>NUCLEOTIDE SEQUENCE [LARGE SCALE GENOMIC DNA]</scope>
    <source>
        <strain evidence="5">YNDBR</strain>
        <tissue evidence="5">Leaf</tissue>
    </source>
</reference>
<keyword evidence="6" id="KW-1185">Reference proteome</keyword>
<evidence type="ECO:0000256" key="4">
    <source>
        <dbReference type="ARBA" id="ARBA00023004"/>
    </source>
</evidence>
<sequence length="121" mass="13566">MALRKEVQQTYQNHFIKGFTKPRNVPEPPGAWPIIGHLPLLVSAKQPHRAFAALAEKYGPSVRCFCMGMSPMLIMEQRERLLKNVTPPKIMCLRYKVPVTIAGKLMAYDHSGHGLLLLSGT</sequence>
<organism evidence="5 6">
    <name type="scientific">Stephania yunnanensis</name>
    <dbReference type="NCBI Taxonomy" id="152371"/>
    <lineage>
        <taxon>Eukaryota</taxon>
        <taxon>Viridiplantae</taxon>
        <taxon>Streptophyta</taxon>
        <taxon>Embryophyta</taxon>
        <taxon>Tracheophyta</taxon>
        <taxon>Spermatophyta</taxon>
        <taxon>Magnoliopsida</taxon>
        <taxon>Ranunculales</taxon>
        <taxon>Menispermaceae</taxon>
        <taxon>Menispermoideae</taxon>
        <taxon>Cissampelideae</taxon>
        <taxon>Stephania</taxon>
    </lineage>
</organism>
<keyword evidence="1" id="KW-0349">Heme</keyword>
<dbReference type="SUPFAM" id="SSF48264">
    <property type="entry name" value="Cytochrome P450"/>
    <property type="match status" value="1"/>
</dbReference>
<dbReference type="GO" id="GO:0004497">
    <property type="term" value="F:monooxygenase activity"/>
    <property type="evidence" value="ECO:0007669"/>
    <property type="project" value="InterPro"/>
</dbReference>
<dbReference type="AlphaFoldDB" id="A0AAP0HEH0"/>
<dbReference type="Proteomes" id="UP001420932">
    <property type="component" value="Unassembled WGS sequence"/>
</dbReference>
<accession>A0AAP0HEH0</accession>
<evidence type="ECO:0000313" key="6">
    <source>
        <dbReference type="Proteomes" id="UP001420932"/>
    </source>
</evidence>
<dbReference type="InterPro" id="IPR036396">
    <property type="entry name" value="Cyt_P450_sf"/>
</dbReference>
<keyword evidence="2" id="KW-0479">Metal-binding</keyword>
<dbReference type="PANTHER" id="PTHR47947">
    <property type="entry name" value="CYTOCHROME P450 82C3-RELATED"/>
    <property type="match status" value="1"/>
</dbReference>
<name>A0AAP0HEH0_9MAGN</name>
<evidence type="ECO:0008006" key="7">
    <source>
        <dbReference type="Google" id="ProtNLM"/>
    </source>
</evidence>
<proteinExistence type="predicted"/>
<dbReference type="GO" id="GO:0044550">
    <property type="term" value="P:secondary metabolite biosynthetic process"/>
    <property type="evidence" value="ECO:0007669"/>
    <property type="project" value="UniProtKB-ARBA"/>
</dbReference>
<evidence type="ECO:0000313" key="5">
    <source>
        <dbReference type="EMBL" id="KAK9081691.1"/>
    </source>
</evidence>
<protein>
    <recommendedName>
        <fullName evidence="7">Cytochrome P450</fullName>
    </recommendedName>
</protein>
<dbReference type="Gene3D" id="1.10.630.10">
    <property type="entry name" value="Cytochrome P450"/>
    <property type="match status" value="1"/>
</dbReference>
<dbReference type="GO" id="GO:0020037">
    <property type="term" value="F:heme binding"/>
    <property type="evidence" value="ECO:0007669"/>
    <property type="project" value="InterPro"/>
</dbReference>
<dbReference type="GO" id="GO:0016705">
    <property type="term" value="F:oxidoreductase activity, acting on paired donors, with incorporation or reduction of molecular oxygen"/>
    <property type="evidence" value="ECO:0007669"/>
    <property type="project" value="InterPro"/>
</dbReference>
<evidence type="ECO:0000256" key="1">
    <source>
        <dbReference type="ARBA" id="ARBA00022617"/>
    </source>
</evidence>
<gene>
    <name evidence="5" type="ORF">Syun_031797</name>
</gene>
<dbReference type="InterPro" id="IPR001128">
    <property type="entry name" value="Cyt_P450"/>
</dbReference>
<dbReference type="GO" id="GO:0005506">
    <property type="term" value="F:iron ion binding"/>
    <property type="evidence" value="ECO:0007669"/>
    <property type="project" value="InterPro"/>
</dbReference>